<name>A0A1H3WPR6_9FIRM</name>
<protein>
    <recommendedName>
        <fullName evidence="8">PQ loop repeat-containing protein</fullName>
    </recommendedName>
</protein>
<dbReference type="AlphaFoldDB" id="A0A1H3WPR6"/>
<feature type="transmembrane region" description="Helical" evidence="5">
    <location>
        <begin position="52"/>
        <end position="70"/>
    </location>
</feature>
<evidence type="ECO:0000313" key="6">
    <source>
        <dbReference type="EMBL" id="SDZ89136.1"/>
    </source>
</evidence>
<feature type="transmembrane region" description="Helical" evidence="5">
    <location>
        <begin position="82"/>
        <end position="100"/>
    </location>
</feature>
<keyword evidence="2 5" id="KW-0812">Transmembrane</keyword>
<evidence type="ECO:0000256" key="3">
    <source>
        <dbReference type="ARBA" id="ARBA00022989"/>
    </source>
</evidence>
<evidence type="ECO:0000256" key="5">
    <source>
        <dbReference type="SAM" id="Phobius"/>
    </source>
</evidence>
<evidence type="ECO:0000256" key="1">
    <source>
        <dbReference type="ARBA" id="ARBA00004141"/>
    </source>
</evidence>
<dbReference type="Pfam" id="PF25129">
    <property type="entry name" value="Pyr4-TMTC"/>
    <property type="match status" value="1"/>
</dbReference>
<evidence type="ECO:0008006" key="8">
    <source>
        <dbReference type="Google" id="ProtNLM"/>
    </source>
</evidence>
<dbReference type="GO" id="GO:0016829">
    <property type="term" value="F:lyase activity"/>
    <property type="evidence" value="ECO:0007669"/>
    <property type="project" value="InterPro"/>
</dbReference>
<evidence type="ECO:0000313" key="7">
    <source>
        <dbReference type="Proteomes" id="UP000199394"/>
    </source>
</evidence>
<dbReference type="GO" id="GO:0016020">
    <property type="term" value="C:membrane"/>
    <property type="evidence" value="ECO:0007669"/>
    <property type="project" value="UniProtKB-SubCell"/>
</dbReference>
<sequence>MIVITYFLYCKNDCRTELERKLQIPFGILAFAICITIQILFIYEFGDAQAEIYSAYLQNIVMSVAYLYMLNRRSGSKGQTKLIALCKWVGTLAPTLIGVIENNIFIITTGIICFVLDGLYFYLLWYVKKAGY</sequence>
<accession>A0A1H3WPR6</accession>
<dbReference type="EMBL" id="FNRK01000001">
    <property type="protein sequence ID" value="SDZ89136.1"/>
    <property type="molecule type" value="Genomic_DNA"/>
</dbReference>
<comment type="subcellular location">
    <subcellularLocation>
        <location evidence="1">Membrane</location>
        <topology evidence="1">Multi-pass membrane protein</topology>
    </subcellularLocation>
</comment>
<keyword evidence="3 5" id="KW-1133">Transmembrane helix</keyword>
<keyword evidence="7" id="KW-1185">Reference proteome</keyword>
<evidence type="ECO:0000256" key="4">
    <source>
        <dbReference type="ARBA" id="ARBA00023136"/>
    </source>
</evidence>
<dbReference type="STRING" id="81409.SAMN04515656_10121"/>
<feature type="transmembrane region" description="Helical" evidence="5">
    <location>
        <begin position="24"/>
        <end position="46"/>
    </location>
</feature>
<keyword evidence="4 5" id="KW-0472">Membrane</keyword>
<dbReference type="Proteomes" id="UP000199394">
    <property type="component" value="Unassembled WGS sequence"/>
</dbReference>
<proteinExistence type="predicted"/>
<dbReference type="InterPro" id="IPR039020">
    <property type="entry name" value="PaxB-like"/>
</dbReference>
<reference evidence="6 7" key="1">
    <citation type="submission" date="2016-10" db="EMBL/GenBank/DDBJ databases">
        <authorList>
            <person name="de Groot N.N."/>
        </authorList>
    </citation>
    <scope>NUCLEOTIDE SEQUENCE [LARGE SCALE GENOMIC DNA]</scope>
    <source>
        <strain evidence="6 7">SR12</strain>
    </source>
</reference>
<feature type="transmembrane region" description="Helical" evidence="5">
    <location>
        <begin position="106"/>
        <end position="127"/>
    </location>
</feature>
<organism evidence="6 7">
    <name type="scientific">Eubacterium aggregans</name>
    <dbReference type="NCBI Taxonomy" id="81409"/>
    <lineage>
        <taxon>Bacteria</taxon>
        <taxon>Bacillati</taxon>
        <taxon>Bacillota</taxon>
        <taxon>Clostridia</taxon>
        <taxon>Eubacteriales</taxon>
        <taxon>Eubacteriaceae</taxon>
        <taxon>Eubacterium</taxon>
    </lineage>
</organism>
<gene>
    <name evidence="6" type="ORF">SAMN04515656_10121</name>
</gene>
<evidence type="ECO:0000256" key="2">
    <source>
        <dbReference type="ARBA" id="ARBA00022692"/>
    </source>
</evidence>